<proteinExistence type="predicted"/>
<feature type="transmembrane region" description="Helical" evidence="6">
    <location>
        <begin position="82"/>
        <end position="103"/>
    </location>
</feature>
<dbReference type="GO" id="GO:0005886">
    <property type="term" value="C:plasma membrane"/>
    <property type="evidence" value="ECO:0007669"/>
    <property type="project" value="UniProtKB-SubCell"/>
</dbReference>
<dbReference type="PANTHER" id="PTHR30250:SF30">
    <property type="entry name" value="LIPID III FLIPPASE"/>
    <property type="match status" value="1"/>
</dbReference>
<name>A0A420DV13_9FLAO</name>
<feature type="transmembrane region" description="Helical" evidence="6">
    <location>
        <begin position="391"/>
        <end position="410"/>
    </location>
</feature>
<dbReference type="InterPro" id="IPR044550">
    <property type="entry name" value="WzxE"/>
</dbReference>
<feature type="transmembrane region" description="Helical" evidence="6">
    <location>
        <begin position="215"/>
        <end position="232"/>
    </location>
</feature>
<keyword evidence="2" id="KW-1003">Cell membrane</keyword>
<comment type="subcellular location">
    <subcellularLocation>
        <location evidence="1">Cell membrane</location>
        <topology evidence="1">Multi-pass membrane protein</topology>
    </subcellularLocation>
</comment>
<feature type="transmembrane region" description="Helical" evidence="6">
    <location>
        <begin position="291"/>
        <end position="313"/>
    </location>
</feature>
<dbReference type="CDD" id="cd13125">
    <property type="entry name" value="MATE_like_10"/>
    <property type="match status" value="1"/>
</dbReference>
<gene>
    <name evidence="7" type="ORF">BXY80_0183</name>
</gene>
<dbReference type="Pfam" id="PF01943">
    <property type="entry name" value="Polysacc_synt"/>
    <property type="match status" value="1"/>
</dbReference>
<sequence>MLKIISLNSIVVFVRLLISLGVQRVLAVTLGEAGIAKIGQLRNLMQIIASTSSLGVFNGVVKNVSENREDKLQLQKLFSTTFVFLLIGSLLTSITLFFNASWISVRLFDTLKFIGIIQILAFMPIVIGVNKVFVGIINGLSDYKKYAKIDLISYILSIVLLLIGLYNFSLKGVLLSIIITPIVQIIITLYVFGVRLKEHLNVSKINFKVPYIKELLAFTLMSIVSTVLVNYIELDIRTMITNKISITDAGHWTAMNFISKNYMVFSSSLFTLYVIPKFARINRGKAFKAEVFNIYKTLLPLFGLGMILIYVFRELVIEIIYPNFIGMEPLFKWQLLGDFVRLAALVMSHQFLAKKMLISFIITELISLGLFYFLSKYYVDLYGVQGVVMAHFYRYIIYFVIVAFAIWNYFRIKKT</sequence>
<keyword evidence="8" id="KW-1185">Reference proteome</keyword>
<dbReference type="InterPro" id="IPR002797">
    <property type="entry name" value="Polysacc_synth"/>
</dbReference>
<dbReference type="AlphaFoldDB" id="A0A420DV13"/>
<evidence type="ECO:0000256" key="5">
    <source>
        <dbReference type="ARBA" id="ARBA00023136"/>
    </source>
</evidence>
<keyword evidence="4 6" id="KW-1133">Transmembrane helix</keyword>
<evidence type="ECO:0000256" key="4">
    <source>
        <dbReference type="ARBA" id="ARBA00022989"/>
    </source>
</evidence>
<protein>
    <submittedName>
        <fullName evidence="7">PST family polysaccharide transporter</fullName>
    </submittedName>
</protein>
<evidence type="ECO:0000313" key="7">
    <source>
        <dbReference type="EMBL" id="RKE98112.1"/>
    </source>
</evidence>
<evidence type="ECO:0000256" key="1">
    <source>
        <dbReference type="ARBA" id="ARBA00004651"/>
    </source>
</evidence>
<organism evidence="7 8">
    <name type="scientific">Ichthyenterobacterium magnum</name>
    <dbReference type="NCBI Taxonomy" id="1230530"/>
    <lineage>
        <taxon>Bacteria</taxon>
        <taxon>Pseudomonadati</taxon>
        <taxon>Bacteroidota</taxon>
        <taxon>Flavobacteriia</taxon>
        <taxon>Flavobacteriales</taxon>
        <taxon>Flavobacteriaceae</taxon>
        <taxon>Ichthyenterobacterium</taxon>
    </lineage>
</organism>
<feature type="transmembrane region" description="Helical" evidence="6">
    <location>
        <begin position="115"/>
        <end position="137"/>
    </location>
</feature>
<dbReference type="GO" id="GO:0009246">
    <property type="term" value="P:enterobacterial common antigen biosynthetic process"/>
    <property type="evidence" value="ECO:0007669"/>
    <property type="project" value="InterPro"/>
</dbReference>
<feature type="transmembrane region" description="Helical" evidence="6">
    <location>
        <begin position="262"/>
        <end position="279"/>
    </location>
</feature>
<dbReference type="PANTHER" id="PTHR30250">
    <property type="entry name" value="PST FAMILY PREDICTED COLANIC ACID TRANSPORTER"/>
    <property type="match status" value="1"/>
</dbReference>
<evidence type="ECO:0000256" key="2">
    <source>
        <dbReference type="ARBA" id="ARBA00022475"/>
    </source>
</evidence>
<reference evidence="7 8" key="1">
    <citation type="submission" date="2018-09" db="EMBL/GenBank/DDBJ databases">
        <title>Genomic Encyclopedia of Archaeal and Bacterial Type Strains, Phase II (KMG-II): from individual species to whole genera.</title>
        <authorList>
            <person name="Goeker M."/>
        </authorList>
    </citation>
    <scope>NUCLEOTIDE SEQUENCE [LARGE SCALE GENOMIC DNA]</scope>
    <source>
        <strain evidence="7 8">DSM 26283</strain>
    </source>
</reference>
<dbReference type="Proteomes" id="UP000284892">
    <property type="component" value="Unassembled WGS sequence"/>
</dbReference>
<evidence type="ECO:0000256" key="3">
    <source>
        <dbReference type="ARBA" id="ARBA00022692"/>
    </source>
</evidence>
<evidence type="ECO:0000256" key="6">
    <source>
        <dbReference type="SAM" id="Phobius"/>
    </source>
</evidence>
<keyword evidence="5 6" id="KW-0472">Membrane</keyword>
<evidence type="ECO:0000313" key="8">
    <source>
        <dbReference type="Proteomes" id="UP000284892"/>
    </source>
</evidence>
<dbReference type="InterPro" id="IPR050833">
    <property type="entry name" value="Poly_Biosynth_Transport"/>
</dbReference>
<feature type="transmembrane region" description="Helical" evidence="6">
    <location>
        <begin position="360"/>
        <end position="379"/>
    </location>
</feature>
<keyword evidence="3 6" id="KW-0812">Transmembrane</keyword>
<comment type="caution">
    <text evidence="7">The sequence shown here is derived from an EMBL/GenBank/DDBJ whole genome shotgun (WGS) entry which is preliminary data.</text>
</comment>
<feature type="transmembrane region" description="Helical" evidence="6">
    <location>
        <begin position="174"/>
        <end position="194"/>
    </location>
</feature>
<accession>A0A420DV13</accession>
<feature type="transmembrane region" description="Helical" evidence="6">
    <location>
        <begin position="149"/>
        <end position="168"/>
    </location>
</feature>
<dbReference type="EMBL" id="RAQJ01000001">
    <property type="protein sequence ID" value="RKE98112.1"/>
    <property type="molecule type" value="Genomic_DNA"/>
</dbReference>
<feature type="transmembrane region" description="Helical" evidence="6">
    <location>
        <begin position="43"/>
        <end position="61"/>
    </location>
</feature>